<evidence type="ECO:0000259" key="2">
    <source>
        <dbReference type="Pfam" id="PF13360"/>
    </source>
</evidence>
<gene>
    <name evidence="3" type="ORF">GOC74_03165</name>
</gene>
<dbReference type="PROSITE" id="PS51257">
    <property type="entry name" value="PROKAR_LIPOPROTEIN"/>
    <property type="match status" value="1"/>
</dbReference>
<accession>A0A847U7J2</accession>
<dbReference type="Gene3D" id="2.130.10.10">
    <property type="entry name" value="YVTN repeat-like/Quinoprotein amine dehydrogenase"/>
    <property type="match status" value="1"/>
</dbReference>
<sequence length="467" mass="50103">MSPPSRRDALRLAGLAGVSALAGCRSVTPWSGPNEQPPRSVGTSWSPSAETWRFPHGDLRNTASSPHGVQTAPSVAWQDSFDGGRSTTPTGAIVAATPERVITARRFGSEVQLHAEDATDGTRRWSRWIVYPPDGRTPTFGGLVDGTVYVTDGGTDVVAVDASDGTVRWRRSLYDRVADSVPDKYLSVAGSPAEFAARALATPEIVYVQSSYGVHGIAPRDGTEQWRLYLGAHHDADALEEPRGLAVADRRIWAVYDGTVQSLFTIELSDGQPEIERVPSPLQSPSRPVVPGYRDAVFTHDIVWASKPQETLAVGTTDEGAEWEFPGHTGSGGVAYSSLATDGERVFVCVSHEQQDRLLVFALHASTGKLDWLFREPLADRDASPSDSGEFRLCRPAVTGDCLVVGYGTLPETAAGRGEIVAISRTDGRVCWRTSLRLAPCSVSMTSARLFVTGRQGGVVALTEESG</sequence>
<dbReference type="OrthoDB" id="136681at2157"/>
<dbReference type="InterPro" id="IPR018391">
    <property type="entry name" value="PQQ_b-propeller_rpt"/>
</dbReference>
<dbReference type="InterPro" id="IPR002372">
    <property type="entry name" value="PQQ_rpt_dom"/>
</dbReference>
<dbReference type="PROSITE" id="PS51318">
    <property type="entry name" value="TAT"/>
    <property type="match status" value="1"/>
</dbReference>
<dbReference type="SUPFAM" id="SSF50998">
    <property type="entry name" value="Quinoprotein alcohol dehydrogenase-like"/>
    <property type="match status" value="1"/>
</dbReference>
<dbReference type="SMART" id="SM00564">
    <property type="entry name" value="PQQ"/>
    <property type="match status" value="4"/>
</dbReference>
<feature type="compositionally biased region" description="Polar residues" evidence="1">
    <location>
        <begin position="61"/>
        <end position="71"/>
    </location>
</feature>
<evidence type="ECO:0000313" key="4">
    <source>
        <dbReference type="Proteomes" id="UP000608662"/>
    </source>
</evidence>
<dbReference type="EMBL" id="WOYG01000001">
    <property type="protein sequence ID" value="NLV08929.1"/>
    <property type="molecule type" value="Genomic_DNA"/>
</dbReference>
<dbReference type="InterPro" id="IPR011047">
    <property type="entry name" value="Quinoprotein_ADH-like_sf"/>
</dbReference>
<dbReference type="Gene3D" id="2.40.128.630">
    <property type="match status" value="1"/>
</dbReference>
<reference evidence="3" key="1">
    <citation type="submission" date="2019-12" db="EMBL/GenBank/DDBJ databases">
        <title>Whole-genome sequence of Halomicrobium mukohataei pws1.</title>
        <authorList>
            <person name="Verma D.K."/>
            <person name="Gopal K."/>
            <person name="Prasad E.S."/>
        </authorList>
    </citation>
    <scope>NUCLEOTIDE SEQUENCE</scope>
    <source>
        <strain evidence="3">Pws1</strain>
    </source>
</reference>
<comment type="caution">
    <text evidence="3">The sequence shown here is derived from an EMBL/GenBank/DDBJ whole genome shotgun (WGS) entry which is preliminary data.</text>
</comment>
<name>A0A847U7J2_9EURY</name>
<protein>
    <submittedName>
        <fullName evidence="3">PQQ-binding-like beta-propeller repeat protein</fullName>
    </submittedName>
</protein>
<dbReference type="RefSeq" id="WP_170092873.1">
    <property type="nucleotide sequence ID" value="NZ_WOYG01000001.1"/>
</dbReference>
<feature type="region of interest" description="Disordered" evidence="1">
    <location>
        <begin position="27"/>
        <end position="71"/>
    </location>
</feature>
<proteinExistence type="predicted"/>
<dbReference type="PANTHER" id="PTHR34512:SF30">
    <property type="entry name" value="OUTER MEMBRANE PROTEIN ASSEMBLY FACTOR BAMB"/>
    <property type="match status" value="1"/>
</dbReference>
<dbReference type="InterPro" id="IPR006311">
    <property type="entry name" value="TAT_signal"/>
</dbReference>
<dbReference type="Pfam" id="PF13360">
    <property type="entry name" value="PQQ_2"/>
    <property type="match status" value="1"/>
</dbReference>
<evidence type="ECO:0000256" key="1">
    <source>
        <dbReference type="SAM" id="MobiDB-lite"/>
    </source>
</evidence>
<dbReference type="PANTHER" id="PTHR34512">
    <property type="entry name" value="CELL SURFACE PROTEIN"/>
    <property type="match status" value="1"/>
</dbReference>
<dbReference type="AlphaFoldDB" id="A0A847U7J2"/>
<organism evidence="3 4">
    <name type="scientific">Halomicrobium mukohataei</name>
    <dbReference type="NCBI Taxonomy" id="57705"/>
    <lineage>
        <taxon>Archaea</taxon>
        <taxon>Methanobacteriati</taxon>
        <taxon>Methanobacteriota</taxon>
        <taxon>Stenosarchaea group</taxon>
        <taxon>Halobacteria</taxon>
        <taxon>Halobacteriales</taxon>
        <taxon>Haloarculaceae</taxon>
        <taxon>Halomicrobium</taxon>
    </lineage>
</organism>
<dbReference type="Proteomes" id="UP000608662">
    <property type="component" value="Unassembled WGS sequence"/>
</dbReference>
<evidence type="ECO:0000313" key="3">
    <source>
        <dbReference type="EMBL" id="NLV08929.1"/>
    </source>
</evidence>
<feature type="domain" description="Pyrrolo-quinoline quinone repeat" evidence="2">
    <location>
        <begin position="113"/>
        <end position="371"/>
    </location>
</feature>
<dbReference type="InterPro" id="IPR015943">
    <property type="entry name" value="WD40/YVTN_repeat-like_dom_sf"/>
</dbReference>